<dbReference type="GO" id="GO:0002161">
    <property type="term" value="F:aminoacyl-tRNA deacylase activity"/>
    <property type="evidence" value="ECO:0007669"/>
    <property type="project" value="InterPro"/>
</dbReference>
<reference evidence="12" key="1">
    <citation type="submission" date="2023-06" db="EMBL/GenBank/DDBJ databases">
        <authorList>
            <person name="Kurt Z."/>
        </authorList>
    </citation>
    <scope>NUCLEOTIDE SEQUENCE</scope>
</reference>
<dbReference type="InterPro" id="IPR009080">
    <property type="entry name" value="tRNAsynth_Ia_anticodon-bd"/>
</dbReference>
<evidence type="ECO:0000256" key="1">
    <source>
        <dbReference type="ARBA" id="ARBA00005594"/>
    </source>
</evidence>
<dbReference type="InterPro" id="IPR009008">
    <property type="entry name" value="Val/Leu/Ile-tRNA-synth_edit"/>
</dbReference>
<keyword evidence="6 9" id="KW-0648">Protein biosynthesis</keyword>
<dbReference type="EMBL" id="CATOUU010001130">
    <property type="protein sequence ID" value="CAI9974029.1"/>
    <property type="molecule type" value="Genomic_DNA"/>
</dbReference>
<evidence type="ECO:0000256" key="4">
    <source>
        <dbReference type="ARBA" id="ARBA00022741"/>
    </source>
</evidence>
<comment type="caution">
    <text evidence="12">The sequence shown here is derived from an EMBL/GenBank/DDBJ whole genome shotgun (WGS) entry which is preliminary data.</text>
</comment>
<dbReference type="AlphaFoldDB" id="A0AA86RL58"/>
<comment type="similarity">
    <text evidence="1 9">Belongs to the class-I aminoacyl-tRNA synthetase family.</text>
</comment>
<evidence type="ECO:0000256" key="9">
    <source>
        <dbReference type="RuleBase" id="RU363035"/>
    </source>
</evidence>
<evidence type="ECO:0000256" key="7">
    <source>
        <dbReference type="ARBA" id="ARBA00023146"/>
    </source>
</evidence>
<dbReference type="SUPFAM" id="SSF50677">
    <property type="entry name" value="ValRS/IleRS/LeuRS editing domain"/>
    <property type="match status" value="1"/>
</dbReference>
<evidence type="ECO:0000256" key="8">
    <source>
        <dbReference type="ARBA" id="ARBA00030520"/>
    </source>
</evidence>
<dbReference type="Pfam" id="PF00133">
    <property type="entry name" value="tRNA-synt_1"/>
    <property type="match status" value="2"/>
</dbReference>
<dbReference type="Gene3D" id="3.40.50.620">
    <property type="entry name" value="HUPs"/>
    <property type="match status" value="1"/>
</dbReference>
<accession>A0AA86RL58</accession>
<proteinExistence type="inferred from homology"/>
<feature type="domain" description="Methionyl/Valyl/Leucyl/Isoleucyl-tRNA synthetase anticodon-binding" evidence="11">
    <location>
        <begin position="798"/>
        <end position="916"/>
    </location>
</feature>
<dbReference type="Proteomes" id="UP001642409">
    <property type="component" value="Unassembled WGS sequence"/>
</dbReference>
<dbReference type="GO" id="GO:0004823">
    <property type="term" value="F:leucine-tRNA ligase activity"/>
    <property type="evidence" value="ECO:0007669"/>
    <property type="project" value="UniProtKB-EC"/>
</dbReference>
<keyword evidence="3 9" id="KW-0436">Ligase</keyword>
<keyword evidence="5 9" id="KW-0067">ATP-binding</keyword>
<dbReference type="Gene3D" id="3.90.740.10">
    <property type="entry name" value="Valyl/Leucyl/Isoleucyl-tRNA synthetase, editing domain"/>
    <property type="match status" value="1"/>
</dbReference>
<feature type="domain" description="Aminoacyl-tRNA synthetase class Ia" evidence="10">
    <location>
        <begin position="14"/>
        <end position="94"/>
    </location>
</feature>
<dbReference type="PROSITE" id="PS00178">
    <property type="entry name" value="AA_TRNA_LIGASE_I"/>
    <property type="match status" value="1"/>
</dbReference>
<dbReference type="PANTHER" id="PTHR45794">
    <property type="entry name" value="LEUCYL-TRNA SYNTHETASE"/>
    <property type="match status" value="1"/>
</dbReference>
<name>A0AA86RL58_9EUKA</name>
<dbReference type="GO" id="GO:0005524">
    <property type="term" value="F:ATP binding"/>
    <property type="evidence" value="ECO:0007669"/>
    <property type="project" value="UniProtKB-KW"/>
</dbReference>
<keyword evidence="4 9" id="KW-0547">Nucleotide-binding</keyword>
<evidence type="ECO:0000256" key="3">
    <source>
        <dbReference type="ARBA" id="ARBA00022598"/>
    </source>
</evidence>
<reference evidence="13 14" key="2">
    <citation type="submission" date="2024-07" db="EMBL/GenBank/DDBJ databases">
        <authorList>
            <person name="Akdeniz Z."/>
        </authorList>
    </citation>
    <scope>NUCLEOTIDE SEQUENCE [LARGE SCALE GENOMIC DNA]</scope>
</reference>
<evidence type="ECO:0000256" key="5">
    <source>
        <dbReference type="ARBA" id="ARBA00022840"/>
    </source>
</evidence>
<evidence type="ECO:0000313" key="13">
    <source>
        <dbReference type="EMBL" id="CAL6106770.1"/>
    </source>
</evidence>
<keyword evidence="14" id="KW-1185">Reference proteome</keyword>
<dbReference type="EC" id="6.1.1.4" evidence="2"/>
<dbReference type="InterPro" id="IPR013155">
    <property type="entry name" value="M/V/L/I-tRNA-synth_anticd-bd"/>
</dbReference>
<gene>
    <name evidence="12" type="ORF">HINF_LOCUS61674</name>
    <name evidence="13" type="ORF">HINF_LOCUS73933</name>
</gene>
<dbReference type="InterPro" id="IPR004493">
    <property type="entry name" value="Leu-tRNA-synth_Ia_arc/euk"/>
</dbReference>
<evidence type="ECO:0000313" key="12">
    <source>
        <dbReference type="EMBL" id="CAI9974029.1"/>
    </source>
</evidence>
<dbReference type="EMBL" id="CAXDID020000616">
    <property type="protein sequence ID" value="CAL6106770.1"/>
    <property type="molecule type" value="Genomic_DNA"/>
</dbReference>
<evidence type="ECO:0000259" key="10">
    <source>
        <dbReference type="Pfam" id="PF00133"/>
    </source>
</evidence>
<sequence length="1072" mass="122191">MEPKNQLLEIEQRWQQKWEQDKQFESNPPENYKKSDPKKKFFVTFPYPYMNGRLHLGHLFTVSKTEFAAGWHKMNGYETLFPFAFHVTGQPICGAAKKLQAELQKYGCPPVVPEVEEVDEAPKEVVKVEKELNLGTFKGKKTKAVAKSSDKLQYDILLDMGVQAEDIPKFVDPYQWVKFFPSLCKEDMKKFGARVDWRRSFITCDANPVYDAFVRWQMNSLKKGGYITYGNRNTIWSPADGQPCMDHDRLSGEGIQVQEYVIVLTELLRSHVNNNAVYGSVAADETVFLACATLRPETMCGQTNVWIKPDGEYLLIRIGDKKVIVTSKHAANNMAYQGFNNGKPMGEMDVVKTILGKDLINCIVHAPLTPYAEIPVLPLLTISMTKGTGVVTSVPSDAPDDYAALKDVLTNNENIVTEYNIDLKLLENIKPIEIIEIPEYGRAAASRLCEERGVKSQHDKELLKEIKDLCYTKGFYEGVMISGPFTGNRVQDCKVLCRTYLVERGQAFVYGEPEAEIIARSGCVCVVAKTDQWFIDYGEEKWKQAALDALSRIDTYNDEVKSQFERVLDWLKQWALSRTFGLGTRIPWDEQFLVESLSDSTIYNAFYTIADVLQNGNLYGDGCPVDFKLLDDDFFDYVFDLSDTIQEKHKQYTEIMQKLKQSFTFYYPVDLRCSGKDLVPNHLTFFIYNHCAVWSKNPEYWPRGIRANGHLMLNEKKMSKSTGNFMTAIQSIETYSADGVRYALADAGDGNDDANFKTDTAVQAGVKLTQLLAIDQAILSRAVERENINTTKDLIFQAQFYDCAARCNKQFERCLFREGMITLMNEMNKARDLYIKTCDQENEQPAKSLIFEFIKLQTQLIATICPHIAEEIYHTILGFQETIFKSALDQEYLDQQQFKFAKYQNTYEQIQSMIARLKYRYTDAVKPKKDGTIPPKPKTGVVYVATEFLEWQAQVITYLGEEYAKCGGNFDKSIIGNARAYALDTLKVDAKETKKIVKLVSDVLALAKTEGQEAFVVKMPFDEKLVYQEYSFLMCQSMFLEKVDVYRVGEGPLPAEKCGAAQPGRPIIFFDM</sequence>
<evidence type="ECO:0000256" key="2">
    <source>
        <dbReference type="ARBA" id="ARBA00013164"/>
    </source>
</evidence>
<dbReference type="Pfam" id="PF08264">
    <property type="entry name" value="Anticodon_1"/>
    <property type="match status" value="1"/>
</dbReference>
<dbReference type="FunFam" id="3.90.740.10:FF:000001">
    <property type="entry name" value="Leucine--tRNA ligase, cytoplasmic"/>
    <property type="match status" value="1"/>
</dbReference>
<protein>
    <recommendedName>
        <fullName evidence="2">leucine--tRNA ligase</fullName>
        <ecNumber evidence="2">6.1.1.4</ecNumber>
    </recommendedName>
    <alternativeName>
        <fullName evidence="8">Leucyl-tRNA synthetase</fullName>
    </alternativeName>
</protein>
<feature type="domain" description="Aminoacyl-tRNA synthetase class Ia" evidence="10">
    <location>
        <begin position="175"/>
        <end position="755"/>
    </location>
</feature>
<organism evidence="12">
    <name type="scientific">Hexamita inflata</name>
    <dbReference type="NCBI Taxonomy" id="28002"/>
    <lineage>
        <taxon>Eukaryota</taxon>
        <taxon>Metamonada</taxon>
        <taxon>Diplomonadida</taxon>
        <taxon>Hexamitidae</taxon>
        <taxon>Hexamitinae</taxon>
        <taxon>Hexamita</taxon>
    </lineage>
</organism>
<keyword evidence="7 9" id="KW-0030">Aminoacyl-tRNA synthetase</keyword>
<dbReference type="SUPFAM" id="SSF47323">
    <property type="entry name" value="Anticodon-binding domain of a subclass of class I aminoacyl-tRNA synthetases"/>
    <property type="match status" value="1"/>
</dbReference>
<dbReference type="PANTHER" id="PTHR45794:SF1">
    <property type="entry name" value="LEUCINE--TRNA LIGASE, CYTOPLASMIC"/>
    <property type="match status" value="1"/>
</dbReference>
<dbReference type="Gene3D" id="1.10.730.10">
    <property type="entry name" value="Isoleucyl-tRNA Synthetase, Domain 1"/>
    <property type="match status" value="1"/>
</dbReference>
<evidence type="ECO:0000313" key="14">
    <source>
        <dbReference type="Proteomes" id="UP001642409"/>
    </source>
</evidence>
<dbReference type="NCBIfam" id="TIGR00395">
    <property type="entry name" value="leuS_arch"/>
    <property type="match status" value="1"/>
</dbReference>
<dbReference type="GO" id="GO:0006429">
    <property type="term" value="P:leucyl-tRNA aminoacylation"/>
    <property type="evidence" value="ECO:0007669"/>
    <property type="project" value="InterPro"/>
</dbReference>
<evidence type="ECO:0000256" key="6">
    <source>
        <dbReference type="ARBA" id="ARBA00022917"/>
    </source>
</evidence>
<dbReference type="InterPro" id="IPR002300">
    <property type="entry name" value="aa-tRNA-synth_Ia"/>
</dbReference>
<dbReference type="InterPro" id="IPR001412">
    <property type="entry name" value="aa-tRNA-synth_I_CS"/>
</dbReference>
<dbReference type="InterPro" id="IPR014729">
    <property type="entry name" value="Rossmann-like_a/b/a_fold"/>
</dbReference>
<evidence type="ECO:0000259" key="11">
    <source>
        <dbReference type="Pfam" id="PF08264"/>
    </source>
</evidence>
<dbReference type="SUPFAM" id="SSF52374">
    <property type="entry name" value="Nucleotidylyl transferase"/>
    <property type="match status" value="1"/>
</dbReference>